<dbReference type="SUPFAM" id="SSF55797">
    <property type="entry name" value="PR-1-like"/>
    <property type="match status" value="1"/>
</dbReference>
<dbReference type="Pfam" id="PF00188">
    <property type="entry name" value="CAP"/>
    <property type="match status" value="1"/>
</dbReference>
<reference evidence="4 5" key="1">
    <citation type="submission" date="2020-08" db="EMBL/GenBank/DDBJ databases">
        <title>Genome public.</title>
        <authorList>
            <person name="Liu C."/>
            <person name="Sun Q."/>
        </authorList>
    </citation>
    <scope>NUCLEOTIDE SEQUENCE [LARGE SCALE GENOMIC DNA]</scope>
    <source>
        <strain evidence="4 5">New-38</strain>
    </source>
</reference>
<feature type="domain" description="SLH" evidence="3">
    <location>
        <begin position="25"/>
        <end position="94"/>
    </location>
</feature>
<feature type="domain" description="SLH" evidence="3">
    <location>
        <begin position="154"/>
        <end position="218"/>
    </location>
</feature>
<evidence type="ECO:0000313" key="5">
    <source>
        <dbReference type="Proteomes" id="UP000660021"/>
    </source>
</evidence>
<dbReference type="EMBL" id="JACOPR010000007">
    <property type="protein sequence ID" value="MBC5731418.1"/>
    <property type="molecule type" value="Genomic_DNA"/>
</dbReference>
<keyword evidence="2" id="KW-0732">Signal</keyword>
<keyword evidence="5" id="KW-1185">Reference proteome</keyword>
<feature type="signal peptide" evidence="2">
    <location>
        <begin position="1"/>
        <end position="23"/>
    </location>
</feature>
<evidence type="ECO:0000256" key="1">
    <source>
        <dbReference type="ARBA" id="ARBA00022737"/>
    </source>
</evidence>
<dbReference type="InterPro" id="IPR001119">
    <property type="entry name" value="SLH_dom"/>
</dbReference>
<dbReference type="Gene3D" id="3.40.33.10">
    <property type="entry name" value="CAP"/>
    <property type="match status" value="1"/>
</dbReference>
<feature type="chain" id="PRO_5045085616" evidence="2">
    <location>
        <begin position="24"/>
        <end position="347"/>
    </location>
</feature>
<dbReference type="Pfam" id="PF00395">
    <property type="entry name" value="SLH"/>
    <property type="match status" value="2"/>
</dbReference>
<proteinExistence type="predicted"/>
<sequence length="347" mass="36761">MQKKRAAAALLAAAMILGVPAQAGSRGAFSDVLEKHWAFAAIEQAYADGVMTGTYYDAVTGVRQFSPEGSLSMAEWLSMLTRACWPEEVASAPSSGSWYAGAAAVAEHHGLLDGVEDVPLEGALTRNAMAVVIRHVLEEQGVAMPDEEALRDTQAKIGDWAQIPARYQESVAAVMALGILSGTDSSGTFAGGATFTRAQAAAVYGRLEGVLTAGAGLPSQETTPEAEDPVAAVVRLVNEVRAQEGLPPLEVLSELETAAEIRAQELGTLFEHTRPDGRSCFTVLEECGVSSYRAAGENIAMGTDDPERVMELWMNSPGHRANILKSTFTHIGVGYHEGGWVQLFLGQ</sequence>
<dbReference type="InterPro" id="IPR014044">
    <property type="entry name" value="CAP_dom"/>
</dbReference>
<accession>A0ABR7HVA8</accession>
<dbReference type="Proteomes" id="UP000660021">
    <property type="component" value="Unassembled WGS sequence"/>
</dbReference>
<keyword evidence="1" id="KW-0677">Repeat</keyword>
<protein>
    <submittedName>
        <fullName evidence="4">S-layer homology domain-containing protein</fullName>
    </submittedName>
</protein>
<evidence type="ECO:0000256" key="2">
    <source>
        <dbReference type="SAM" id="SignalP"/>
    </source>
</evidence>
<dbReference type="RefSeq" id="WP_186964027.1">
    <property type="nucleotide sequence ID" value="NZ_JACOPR010000007.1"/>
</dbReference>
<dbReference type="CDD" id="cd05379">
    <property type="entry name" value="CAP_bacterial"/>
    <property type="match status" value="1"/>
</dbReference>
<evidence type="ECO:0000259" key="3">
    <source>
        <dbReference type="PROSITE" id="PS51272"/>
    </source>
</evidence>
<comment type="caution">
    <text evidence="4">The sequence shown here is derived from an EMBL/GenBank/DDBJ whole genome shotgun (WGS) entry which is preliminary data.</text>
</comment>
<dbReference type="InterPro" id="IPR035940">
    <property type="entry name" value="CAP_sf"/>
</dbReference>
<gene>
    <name evidence="4" type="ORF">H8S34_11315</name>
</gene>
<dbReference type="PANTHER" id="PTHR31157">
    <property type="entry name" value="SCP DOMAIN-CONTAINING PROTEIN"/>
    <property type="match status" value="1"/>
</dbReference>
<name>A0ABR7HVA8_9FIRM</name>
<dbReference type="PROSITE" id="PS51272">
    <property type="entry name" value="SLH"/>
    <property type="match status" value="2"/>
</dbReference>
<dbReference type="PANTHER" id="PTHR31157:SF1">
    <property type="entry name" value="SCP DOMAIN-CONTAINING PROTEIN"/>
    <property type="match status" value="1"/>
</dbReference>
<evidence type="ECO:0000313" key="4">
    <source>
        <dbReference type="EMBL" id="MBC5731418.1"/>
    </source>
</evidence>
<organism evidence="4 5">
    <name type="scientific">Pseudoflavonifractor hominis</name>
    <dbReference type="NCBI Taxonomy" id="2763059"/>
    <lineage>
        <taxon>Bacteria</taxon>
        <taxon>Bacillati</taxon>
        <taxon>Bacillota</taxon>
        <taxon>Clostridia</taxon>
        <taxon>Eubacteriales</taxon>
        <taxon>Oscillospiraceae</taxon>
        <taxon>Pseudoflavonifractor</taxon>
    </lineage>
</organism>